<evidence type="ECO:0008006" key="9">
    <source>
        <dbReference type="Google" id="ProtNLM"/>
    </source>
</evidence>
<dbReference type="Pfam" id="PF03669">
    <property type="entry name" value="ASTER"/>
    <property type="match status" value="1"/>
</dbReference>
<dbReference type="GO" id="GO:0044183">
    <property type="term" value="F:protein folding chaperone"/>
    <property type="evidence" value="ECO:0007669"/>
    <property type="project" value="InterPro"/>
</dbReference>
<keyword evidence="3 6" id="KW-0812">Transmembrane</keyword>
<feature type="transmembrane region" description="Helical" evidence="6">
    <location>
        <begin position="84"/>
        <end position="101"/>
    </location>
</feature>
<dbReference type="InterPro" id="IPR005351">
    <property type="entry name" value="ASTER"/>
</dbReference>
<dbReference type="AlphaFoldDB" id="A0AAV1ZWX2"/>
<reference evidence="7 8" key="1">
    <citation type="submission" date="2024-04" db="EMBL/GenBank/DDBJ databases">
        <authorList>
            <person name="Rising A."/>
            <person name="Reimegard J."/>
            <person name="Sonavane S."/>
            <person name="Akerstrom W."/>
            <person name="Nylinder S."/>
            <person name="Hedman E."/>
            <person name="Kallberg Y."/>
        </authorList>
    </citation>
    <scope>NUCLEOTIDE SEQUENCE [LARGE SCALE GENOMIC DNA]</scope>
</reference>
<comment type="similarity">
    <text evidence="2">Belongs to the Asterix family.</text>
</comment>
<evidence type="ECO:0000313" key="7">
    <source>
        <dbReference type="EMBL" id="CAL1276310.1"/>
    </source>
</evidence>
<name>A0AAV1ZWX2_9ARAC</name>
<dbReference type="EMBL" id="CAXIEN010000092">
    <property type="protein sequence ID" value="CAL1276310.1"/>
    <property type="molecule type" value="Genomic_DNA"/>
</dbReference>
<comment type="subcellular location">
    <subcellularLocation>
        <location evidence="1">Membrane</location>
    </subcellularLocation>
</comment>
<dbReference type="Proteomes" id="UP001497382">
    <property type="component" value="Unassembled WGS sequence"/>
</dbReference>
<keyword evidence="8" id="KW-1185">Reference proteome</keyword>
<gene>
    <name evidence="7" type="ORF">LARSCL_LOCUS8565</name>
</gene>
<dbReference type="PANTHER" id="PTHR13193">
    <property type="entry name" value="CGI-140"/>
    <property type="match status" value="1"/>
</dbReference>
<sequence>MSSVNVSNSNDPKRPDKIHRYHFPTTSDLRGDVGFTTQEVFDLLAIIWSLNGLLMKLTCCTWIALFCSTIGFAHSRGNYSKIEVFSSFMLSFSAILMSYLQNPQPMYFTDFSNYTR</sequence>
<dbReference type="GO" id="GO:0005789">
    <property type="term" value="C:endoplasmic reticulum membrane"/>
    <property type="evidence" value="ECO:0007669"/>
    <property type="project" value="InterPro"/>
</dbReference>
<evidence type="ECO:0000256" key="1">
    <source>
        <dbReference type="ARBA" id="ARBA00004370"/>
    </source>
</evidence>
<evidence type="ECO:0000256" key="5">
    <source>
        <dbReference type="ARBA" id="ARBA00023136"/>
    </source>
</evidence>
<dbReference type="GO" id="GO:0045048">
    <property type="term" value="P:protein insertion into ER membrane"/>
    <property type="evidence" value="ECO:0007669"/>
    <property type="project" value="InterPro"/>
</dbReference>
<protein>
    <recommendedName>
        <fullName evidence="9">Protein Asterix</fullName>
    </recommendedName>
</protein>
<evidence type="ECO:0000313" key="8">
    <source>
        <dbReference type="Proteomes" id="UP001497382"/>
    </source>
</evidence>
<keyword evidence="4 6" id="KW-1133">Transmembrane helix</keyword>
<evidence type="ECO:0000256" key="2">
    <source>
        <dbReference type="ARBA" id="ARBA00009066"/>
    </source>
</evidence>
<dbReference type="PANTHER" id="PTHR13193:SF0">
    <property type="entry name" value="PAT COMPLEX SUBUNIT ASTERIX"/>
    <property type="match status" value="1"/>
</dbReference>
<proteinExistence type="inferred from homology"/>
<organism evidence="7 8">
    <name type="scientific">Larinioides sclopetarius</name>
    <dbReference type="NCBI Taxonomy" id="280406"/>
    <lineage>
        <taxon>Eukaryota</taxon>
        <taxon>Metazoa</taxon>
        <taxon>Ecdysozoa</taxon>
        <taxon>Arthropoda</taxon>
        <taxon>Chelicerata</taxon>
        <taxon>Arachnida</taxon>
        <taxon>Araneae</taxon>
        <taxon>Araneomorphae</taxon>
        <taxon>Entelegynae</taxon>
        <taxon>Araneoidea</taxon>
        <taxon>Araneidae</taxon>
        <taxon>Larinioides</taxon>
    </lineage>
</organism>
<accession>A0AAV1ZWX2</accession>
<comment type="caution">
    <text evidence="7">The sequence shown here is derived from an EMBL/GenBank/DDBJ whole genome shotgun (WGS) entry which is preliminary data.</text>
</comment>
<evidence type="ECO:0000256" key="3">
    <source>
        <dbReference type="ARBA" id="ARBA00022692"/>
    </source>
</evidence>
<evidence type="ECO:0000256" key="6">
    <source>
        <dbReference type="SAM" id="Phobius"/>
    </source>
</evidence>
<keyword evidence="5 6" id="KW-0472">Membrane</keyword>
<evidence type="ECO:0000256" key="4">
    <source>
        <dbReference type="ARBA" id="ARBA00022989"/>
    </source>
</evidence>
<feature type="transmembrane region" description="Helical" evidence="6">
    <location>
        <begin position="53"/>
        <end position="72"/>
    </location>
</feature>